<organism evidence="7 8">
    <name type="scientific">Bimuria novae-zelandiae CBS 107.79</name>
    <dbReference type="NCBI Taxonomy" id="1447943"/>
    <lineage>
        <taxon>Eukaryota</taxon>
        <taxon>Fungi</taxon>
        <taxon>Dikarya</taxon>
        <taxon>Ascomycota</taxon>
        <taxon>Pezizomycotina</taxon>
        <taxon>Dothideomycetes</taxon>
        <taxon>Pleosporomycetidae</taxon>
        <taxon>Pleosporales</taxon>
        <taxon>Massarineae</taxon>
        <taxon>Didymosphaeriaceae</taxon>
        <taxon>Bimuria</taxon>
    </lineage>
</organism>
<evidence type="ECO:0000256" key="3">
    <source>
        <dbReference type="ARBA" id="ARBA00023274"/>
    </source>
</evidence>
<evidence type="ECO:0000313" key="8">
    <source>
        <dbReference type="Proteomes" id="UP000800036"/>
    </source>
</evidence>
<dbReference type="InterPro" id="IPR026569">
    <property type="entry name" value="Ribosomal_bL28"/>
</dbReference>
<evidence type="ECO:0000256" key="1">
    <source>
        <dbReference type="ARBA" id="ARBA00008760"/>
    </source>
</evidence>
<dbReference type="InterPro" id="IPR034704">
    <property type="entry name" value="Ribosomal_bL28/bL31-like_sf"/>
</dbReference>
<evidence type="ECO:0000256" key="5">
    <source>
        <dbReference type="ARBA" id="ARBA00037226"/>
    </source>
</evidence>
<feature type="region of interest" description="Disordered" evidence="6">
    <location>
        <begin position="422"/>
        <end position="450"/>
    </location>
</feature>
<dbReference type="Proteomes" id="UP000800036">
    <property type="component" value="Unassembled WGS sequence"/>
</dbReference>
<dbReference type="Gene3D" id="2.30.170.40">
    <property type="entry name" value="Ribosomal protein L28/L24"/>
    <property type="match status" value="1"/>
</dbReference>
<dbReference type="AlphaFoldDB" id="A0A6A5VNU8"/>
<comment type="function">
    <text evidence="5">Component of the mitochondrial ribosome (mitoribosome), a dedicated translation machinery responsible for the synthesis of mitochondrial genome-encoded proteins, including at least some of the essential transmembrane subunits of the mitochondrial respiratory chain. The mitoribosomes are attached to the mitochondrial inner membrane and translation products are cotranslationally integrated into the membrane.</text>
</comment>
<sequence>MPPRCLALSGALTKPSALTVTAQSTPRLFTTTSVLLFKNPLARKKGGDLGSHLPKYVIPQNVKIPEYPYGPSLLYKQQDKGLYGGKTIQFGNNVSPKTETKTPRYWKPNVLSKSLYSVALQKKIKLRVTANVLKTIDREGGLDEYLLKQSESRIKELGPTGWALRWTLLQKPAVVRRMRDEAAALGVPQEEIDAQWPLPDKAVAAAQEAAIEALAKSDESDKGSAEAAEAYRKTIFVGDRYVRRGLVDTLEQGVKLAFLREQARAERREHNLAQFKARLEEKLGHKLENEKQFKKAAGKHRLEIKKEIAAAGSYEAYRNQLNPNAAATRAAAIEAAGGEEALQAQLKKKALDEIKAAEKALADENTPVEERLRIQTALDKAQHIIDAGSEPVYIEQTLARWEENNANEWPLNGVMAGEGLGESWESVETSEWDALTEASEKESANGRPHA</sequence>
<keyword evidence="8" id="KW-1185">Reference proteome</keyword>
<dbReference type="PANTHER" id="PTHR13528:SF2">
    <property type="entry name" value="LARGE RIBOSOMAL SUBUNIT PROTEIN BL28M"/>
    <property type="match status" value="1"/>
</dbReference>
<dbReference type="GO" id="GO:0003735">
    <property type="term" value="F:structural constituent of ribosome"/>
    <property type="evidence" value="ECO:0007669"/>
    <property type="project" value="InterPro"/>
</dbReference>
<dbReference type="Pfam" id="PF00830">
    <property type="entry name" value="Ribosomal_L28"/>
    <property type="match status" value="1"/>
</dbReference>
<evidence type="ECO:0000256" key="4">
    <source>
        <dbReference type="ARBA" id="ARBA00035269"/>
    </source>
</evidence>
<dbReference type="InterPro" id="IPR037147">
    <property type="entry name" value="Ribosomal_bL28_sf"/>
</dbReference>
<dbReference type="GO" id="GO:0005762">
    <property type="term" value="C:mitochondrial large ribosomal subunit"/>
    <property type="evidence" value="ECO:0007669"/>
    <property type="project" value="TreeGrafter"/>
</dbReference>
<keyword evidence="2" id="KW-0689">Ribosomal protein</keyword>
<dbReference type="FunFam" id="2.30.170.40:FF:000003">
    <property type="entry name" value="54S ribosomal protein L24"/>
    <property type="match status" value="1"/>
</dbReference>
<dbReference type="PANTHER" id="PTHR13528">
    <property type="entry name" value="39S RIBOSOMAL PROTEIN L28, MITOCHONDRIAL"/>
    <property type="match status" value="1"/>
</dbReference>
<gene>
    <name evidence="7" type="ORF">BU23DRAFT_577616</name>
</gene>
<evidence type="ECO:0000256" key="2">
    <source>
        <dbReference type="ARBA" id="ARBA00022980"/>
    </source>
</evidence>
<proteinExistence type="inferred from homology"/>
<comment type="similarity">
    <text evidence="1">Belongs to the bacterial ribosomal protein bL28 family.</text>
</comment>
<dbReference type="OrthoDB" id="361870at2759"/>
<keyword evidence="3" id="KW-0687">Ribonucleoprotein</keyword>
<name>A0A6A5VNU8_9PLEO</name>
<accession>A0A6A5VNU8</accession>
<evidence type="ECO:0000313" key="7">
    <source>
        <dbReference type="EMBL" id="KAF1978179.1"/>
    </source>
</evidence>
<dbReference type="SUPFAM" id="SSF143800">
    <property type="entry name" value="L28p-like"/>
    <property type="match status" value="1"/>
</dbReference>
<dbReference type="EMBL" id="ML976661">
    <property type="protein sequence ID" value="KAF1978179.1"/>
    <property type="molecule type" value="Genomic_DNA"/>
</dbReference>
<protein>
    <recommendedName>
        <fullName evidence="4">Large ribosomal subunit protein bL28m</fullName>
    </recommendedName>
</protein>
<evidence type="ECO:0000256" key="6">
    <source>
        <dbReference type="SAM" id="MobiDB-lite"/>
    </source>
</evidence>
<reference evidence="7" key="1">
    <citation type="journal article" date="2020" name="Stud. Mycol.">
        <title>101 Dothideomycetes genomes: a test case for predicting lifestyles and emergence of pathogens.</title>
        <authorList>
            <person name="Haridas S."/>
            <person name="Albert R."/>
            <person name="Binder M."/>
            <person name="Bloem J."/>
            <person name="Labutti K."/>
            <person name="Salamov A."/>
            <person name="Andreopoulos B."/>
            <person name="Baker S."/>
            <person name="Barry K."/>
            <person name="Bills G."/>
            <person name="Bluhm B."/>
            <person name="Cannon C."/>
            <person name="Castanera R."/>
            <person name="Culley D."/>
            <person name="Daum C."/>
            <person name="Ezra D."/>
            <person name="Gonzalez J."/>
            <person name="Henrissat B."/>
            <person name="Kuo A."/>
            <person name="Liang C."/>
            <person name="Lipzen A."/>
            <person name="Lutzoni F."/>
            <person name="Magnuson J."/>
            <person name="Mondo S."/>
            <person name="Nolan M."/>
            <person name="Ohm R."/>
            <person name="Pangilinan J."/>
            <person name="Park H.-J."/>
            <person name="Ramirez L."/>
            <person name="Alfaro M."/>
            <person name="Sun H."/>
            <person name="Tritt A."/>
            <person name="Yoshinaga Y."/>
            <person name="Zwiers L.-H."/>
            <person name="Turgeon B."/>
            <person name="Goodwin S."/>
            <person name="Spatafora J."/>
            <person name="Crous P."/>
            <person name="Grigoriev I."/>
        </authorList>
    </citation>
    <scope>NUCLEOTIDE SEQUENCE</scope>
    <source>
        <strain evidence="7">CBS 107.79</strain>
    </source>
</reference>